<dbReference type="SUPFAM" id="SSF56112">
    <property type="entry name" value="Protein kinase-like (PK-like)"/>
    <property type="match status" value="1"/>
</dbReference>
<evidence type="ECO:0000313" key="2">
    <source>
        <dbReference type="EMBL" id="CZR51343.1"/>
    </source>
</evidence>
<dbReference type="STRING" id="576137.A0A1L7WEY4"/>
<dbReference type="AlphaFoldDB" id="A0A1L7WEY4"/>
<dbReference type="PROSITE" id="PS50011">
    <property type="entry name" value="PROTEIN_KINASE_DOM"/>
    <property type="match status" value="1"/>
</dbReference>
<dbReference type="GO" id="GO:0004672">
    <property type="term" value="F:protein kinase activity"/>
    <property type="evidence" value="ECO:0007669"/>
    <property type="project" value="InterPro"/>
</dbReference>
<dbReference type="PANTHER" id="PTHR44305">
    <property type="entry name" value="SI:DKEY-192D15.2-RELATED"/>
    <property type="match status" value="1"/>
</dbReference>
<reference evidence="2 3" key="1">
    <citation type="submission" date="2016-03" db="EMBL/GenBank/DDBJ databases">
        <authorList>
            <person name="Ploux O."/>
        </authorList>
    </citation>
    <scope>NUCLEOTIDE SEQUENCE [LARGE SCALE GENOMIC DNA]</scope>
    <source>
        <strain evidence="2 3">UAMH 11012</strain>
    </source>
</reference>
<evidence type="ECO:0000313" key="3">
    <source>
        <dbReference type="Proteomes" id="UP000184330"/>
    </source>
</evidence>
<sequence length="665" mass="75163">MASDELEIARELRRQIDAGLTIQRWSQDSETKFAPLYLAKAIIKPRLLALCRALFESLSIGEEKSQAFQIGVPKWRILAILLYIRCSRSFLQTFIEGGLGLEDSKLPLDQNLANLLPAGIRDNFVLRQFIFSPAKLIGGRDLRYVGEEEKCRLPFLDVENIRSGGYGTVWRVKVARGHYFPKDIDAWGPNPTDREFAWKEFEEINKRAFAAELKNIQSIRKASSYSEDLCIALWHGSIQRGTRYSLYFEYADCDLDKYLNETQKIPRTTKEVQCFLRRFQGLLDALVFLHTALRPGTGEDICLVHGDLKPQNILVFNKSSAKEVWKLNDFGESEVMNRYPPKERWFTRFPFNLAQPFSQEDHTNSGARQIRTGPFLAPETKTTKESNTGNERAKSDVWSMGCILTILLSFLSDGTTSIREFQRRRTGGSGGRNDCFYVARGKKLVLNPEVTATLRALPADITSASTEAAEEIARSATTLTITQPFQHEKVEMVVQEMVSLLQKNFLIVEPSARADSQTMAQRFKEKMDLFQAPHGQISTRRASMSFRKLLGSTGSIENKTVAPRTWGLDIPPESSSCKFSNCGGFLAFFSAQKISLYSTSMLGRCSVLFTNEKEPAKACRRAKILKPPEGSDWSGYGISSTHLIAFTAEKTFDVKFFRPNILVID</sequence>
<dbReference type="GO" id="GO:0005524">
    <property type="term" value="F:ATP binding"/>
    <property type="evidence" value="ECO:0007669"/>
    <property type="project" value="InterPro"/>
</dbReference>
<name>A0A1L7WEY4_9HELO</name>
<dbReference type="PROSITE" id="PS00108">
    <property type="entry name" value="PROTEIN_KINASE_ST"/>
    <property type="match status" value="1"/>
</dbReference>
<keyword evidence="3" id="KW-1185">Reference proteome</keyword>
<dbReference type="Proteomes" id="UP000184330">
    <property type="component" value="Unassembled WGS sequence"/>
</dbReference>
<dbReference type="InterPro" id="IPR053083">
    <property type="entry name" value="TF_kinase-domain_protein"/>
</dbReference>
<organism evidence="2 3">
    <name type="scientific">Phialocephala subalpina</name>
    <dbReference type="NCBI Taxonomy" id="576137"/>
    <lineage>
        <taxon>Eukaryota</taxon>
        <taxon>Fungi</taxon>
        <taxon>Dikarya</taxon>
        <taxon>Ascomycota</taxon>
        <taxon>Pezizomycotina</taxon>
        <taxon>Leotiomycetes</taxon>
        <taxon>Helotiales</taxon>
        <taxon>Mollisiaceae</taxon>
        <taxon>Phialocephala</taxon>
        <taxon>Phialocephala fortinii species complex</taxon>
    </lineage>
</organism>
<dbReference type="SMART" id="SM00220">
    <property type="entry name" value="S_TKc"/>
    <property type="match status" value="1"/>
</dbReference>
<dbReference type="InterPro" id="IPR008271">
    <property type="entry name" value="Ser/Thr_kinase_AS"/>
</dbReference>
<accession>A0A1L7WEY4</accession>
<dbReference type="InterPro" id="IPR011009">
    <property type="entry name" value="Kinase-like_dom_sf"/>
</dbReference>
<dbReference type="OrthoDB" id="5986190at2759"/>
<dbReference type="PANTHER" id="PTHR44305:SF24">
    <property type="entry name" value="TYROSINE-PROTEIN KINASE C03B1.5-RELATED"/>
    <property type="match status" value="1"/>
</dbReference>
<feature type="domain" description="Protein kinase" evidence="1">
    <location>
        <begin position="155"/>
        <end position="530"/>
    </location>
</feature>
<gene>
    <name evidence="2" type="ORF">PAC_01218</name>
</gene>
<dbReference type="EMBL" id="FJOG01000001">
    <property type="protein sequence ID" value="CZR51343.1"/>
    <property type="molecule type" value="Genomic_DNA"/>
</dbReference>
<protein>
    <recommendedName>
        <fullName evidence="1">Protein kinase domain-containing protein</fullName>
    </recommendedName>
</protein>
<dbReference type="InterPro" id="IPR000719">
    <property type="entry name" value="Prot_kinase_dom"/>
</dbReference>
<evidence type="ECO:0000259" key="1">
    <source>
        <dbReference type="PROSITE" id="PS50011"/>
    </source>
</evidence>
<dbReference type="Pfam" id="PF00069">
    <property type="entry name" value="Pkinase"/>
    <property type="match status" value="1"/>
</dbReference>
<dbReference type="Gene3D" id="1.10.510.10">
    <property type="entry name" value="Transferase(Phosphotransferase) domain 1"/>
    <property type="match status" value="1"/>
</dbReference>
<proteinExistence type="predicted"/>